<dbReference type="Proteomes" id="UP000658278">
    <property type="component" value="Unassembled WGS sequence"/>
</dbReference>
<evidence type="ECO:0008006" key="3">
    <source>
        <dbReference type="Google" id="ProtNLM"/>
    </source>
</evidence>
<protein>
    <recommendedName>
        <fullName evidence="3">Tetratricopeptide repeat protein</fullName>
    </recommendedName>
</protein>
<dbReference type="AlphaFoldDB" id="A0A934RG39"/>
<organism evidence="1 2">
    <name type="scientific">Haloferula rosea</name>
    <dbReference type="NCBI Taxonomy" id="490093"/>
    <lineage>
        <taxon>Bacteria</taxon>
        <taxon>Pseudomonadati</taxon>
        <taxon>Verrucomicrobiota</taxon>
        <taxon>Verrucomicrobiia</taxon>
        <taxon>Verrucomicrobiales</taxon>
        <taxon>Verrucomicrobiaceae</taxon>
        <taxon>Haloferula</taxon>
    </lineage>
</organism>
<dbReference type="NCBIfam" id="NF047558">
    <property type="entry name" value="TPR_END_plus"/>
    <property type="match status" value="1"/>
</dbReference>
<dbReference type="InterPro" id="IPR011990">
    <property type="entry name" value="TPR-like_helical_dom_sf"/>
</dbReference>
<dbReference type="SUPFAM" id="SSF48452">
    <property type="entry name" value="TPR-like"/>
    <property type="match status" value="1"/>
</dbReference>
<name>A0A934RG39_9BACT</name>
<gene>
    <name evidence="1" type="ORF">JIN81_18045</name>
</gene>
<dbReference type="Gene3D" id="1.25.40.10">
    <property type="entry name" value="Tetratricopeptide repeat domain"/>
    <property type="match status" value="1"/>
</dbReference>
<reference evidence="1" key="1">
    <citation type="submission" date="2021-01" db="EMBL/GenBank/DDBJ databases">
        <title>Modified the classification status of verrucomicrobia.</title>
        <authorList>
            <person name="Feng X."/>
        </authorList>
    </citation>
    <scope>NUCLEOTIDE SEQUENCE</scope>
    <source>
        <strain evidence="1">KCTC 22201</strain>
    </source>
</reference>
<comment type="caution">
    <text evidence="1">The sequence shown here is derived from an EMBL/GenBank/DDBJ whole genome shotgun (WGS) entry which is preliminary data.</text>
</comment>
<sequence length="156" mass="17583">MDFVRTLEAALGWLELELPEDALRELESLGPKERMRRQALELKLVAQMKAGHWNAGADTARLLCMREPKEPRFFIHAAYCLHETGDTVAARNWLMTGPSNLIDEPLFHYNIACYHAVLGQPNQARSHLSRAFSMDEALRDLAEKDEDLAGLGELPG</sequence>
<proteinExistence type="predicted"/>
<evidence type="ECO:0000313" key="2">
    <source>
        <dbReference type="Proteomes" id="UP000658278"/>
    </source>
</evidence>
<evidence type="ECO:0000313" key="1">
    <source>
        <dbReference type="EMBL" id="MBK1828943.1"/>
    </source>
</evidence>
<accession>A0A934RG39</accession>
<keyword evidence="2" id="KW-1185">Reference proteome</keyword>
<dbReference type="EMBL" id="JAENII010000021">
    <property type="protein sequence ID" value="MBK1828943.1"/>
    <property type="molecule type" value="Genomic_DNA"/>
</dbReference>
<dbReference type="RefSeq" id="WP_200283281.1">
    <property type="nucleotide sequence ID" value="NZ_JAENII010000021.1"/>
</dbReference>